<reference evidence="4 5" key="1">
    <citation type="submission" date="2024-04" db="EMBL/GenBank/DDBJ databases">
        <title>Draft genome sequence of Sessilibacter corallicola NBRC 116591.</title>
        <authorList>
            <person name="Miyakawa T."/>
            <person name="Kusuya Y."/>
            <person name="Miura T."/>
        </authorList>
    </citation>
    <scope>NUCLEOTIDE SEQUENCE [LARGE SCALE GENOMIC DNA]</scope>
    <source>
        <strain evidence="4 5">KU-00831-HH</strain>
    </source>
</reference>
<dbReference type="SUPFAM" id="SSF53335">
    <property type="entry name" value="S-adenosyl-L-methionine-dependent methyltransferases"/>
    <property type="match status" value="1"/>
</dbReference>
<dbReference type="PROSITE" id="PS51682">
    <property type="entry name" value="SAM_OMT_I"/>
    <property type="match status" value="1"/>
</dbReference>
<dbReference type="EMBL" id="BAABWN010000020">
    <property type="protein sequence ID" value="GAA6170157.1"/>
    <property type="molecule type" value="Genomic_DNA"/>
</dbReference>
<organism evidence="4 5">
    <name type="scientific">Sessilibacter corallicola</name>
    <dbReference type="NCBI Taxonomy" id="2904075"/>
    <lineage>
        <taxon>Bacteria</taxon>
        <taxon>Pseudomonadati</taxon>
        <taxon>Pseudomonadota</taxon>
        <taxon>Gammaproteobacteria</taxon>
        <taxon>Cellvibrionales</taxon>
        <taxon>Cellvibrionaceae</taxon>
        <taxon>Sessilibacter</taxon>
    </lineage>
</organism>
<dbReference type="PANTHER" id="PTHR43167">
    <property type="entry name" value="PUTATIVE (AFU_ORTHOLOGUE AFUA_6G01830)-RELATED"/>
    <property type="match status" value="1"/>
</dbReference>
<gene>
    <name evidence="4" type="ORF">NBRC116591_39700</name>
</gene>
<name>A0ABQ0AEW3_9GAMM</name>
<evidence type="ECO:0000256" key="1">
    <source>
        <dbReference type="ARBA" id="ARBA00022603"/>
    </source>
</evidence>
<keyword evidence="2" id="KW-0808">Transferase</keyword>
<evidence type="ECO:0000313" key="5">
    <source>
        <dbReference type="Proteomes" id="UP001465153"/>
    </source>
</evidence>
<keyword evidence="5" id="KW-1185">Reference proteome</keyword>
<keyword evidence="3" id="KW-0949">S-adenosyl-L-methionine</keyword>
<dbReference type="GO" id="GO:0008168">
    <property type="term" value="F:methyltransferase activity"/>
    <property type="evidence" value="ECO:0007669"/>
    <property type="project" value="UniProtKB-KW"/>
</dbReference>
<dbReference type="CDD" id="cd02440">
    <property type="entry name" value="AdoMet_MTases"/>
    <property type="match status" value="1"/>
</dbReference>
<dbReference type="RefSeq" id="WP_353304489.1">
    <property type="nucleotide sequence ID" value="NZ_BAABWN010000020.1"/>
</dbReference>
<dbReference type="InterPro" id="IPR029063">
    <property type="entry name" value="SAM-dependent_MTases_sf"/>
</dbReference>
<dbReference type="PANTHER" id="PTHR43167:SF1">
    <property type="entry name" value="PUTATIVE (AFU_ORTHOLOGUE AFUA_6G01830)-RELATED"/>
    <property type="match status" value="1"/>
</dbReference>
<sequence length="193" mass="21922">MQSTQFNELMIRLELLGIQNDEEVSDRKKKYLNITRDTGELFSVLVKLIKPKNILEVGTSNGYSTLWFAASMSEGGCITTIERNENKIKEAKANFLESGLNERIEIVAGEAMELLPRMEKRFDIVFLDSDRDIYEPLLEDIIRLTASGGLIIFDNAISHRNEFDSVMTAFNNNPEFTCSLLTVGKGEFLAYKH</sequence>
<dbReference type="Gene3D" id="3.40.50.150">
    <property type="entry name" value="Vaccinia Virus protein VP39"/>
    <property type="match status" value="1"/>
</dbReference>
<dbReference type="GO" id="GO:0032259">
    <property type="term" value="P:methylation"/>
    <property type="evidence" value="ECO:0007669"/>
    <property type="project" value="UniProtKB-KW"/>
</dbReference>
<dbReference type="InterPro" id="IPR002935">
    <property type="entry name" value="SAM_O-MeTrfase"/>
</dbReference>
<comment type="caution">
    <text evidence="4">The sequence shown here is derived from an EMBL/GenBank/DDBJ whole genome shotgun (WGS) entry which is preliminary data.</text>
</comment>
<keyword evidence="1 4" id="KW-0489">Methyltransferase</keyword>
<protein>
    <submittedName>
        <fullName evidence="4">Class I SAM-dependent methyltransferase</fullName>
    </submittedName>
</protein>
<accession>A0ABQ0AEW3</accession>
<evidence type="ECO:0000256" key="2">
    <source>
        <dbReference type="ARBA" id="ARBA00022679"/>
    </source>
</evidence>
<evidence type="ECO:0000313" key="4">
    <source>
        <dbReference type="EMBL" id="GAA6170157.1"/>
    </source>
</evidence>
<evidence type="ECO:0000256" key="3">
    <source>
        <dbReference type="ARBA" id="ARBA00022691"/>
    </source>
</evidence>
<dbReference type="Proteomes" id="UP001465153">
    <property type="component" value="Unassembled WGS sequence"/>
</dbReference>
<dbReference type="Pfam" id="PF01596">
    <property type="entry name" value="Methyltransf_3"/>
    <property type="match status" value="1"/>
</dbReference>
<proteinExistence type="predicted"/>